<sequence>MYVETWVIIGASRGIGLEFVKQLLETGHHVVAAVRNVSAAPNLFNLVASQKAEDRCIVEQCDVSSDESVTNFIYKIQDAVSNGMKLGNVVLNAGVLKYPNRATEISFLDFSLHLHTNTIGPIICAQKLLNLSLDSPPPKIVFISSDSGSATRFLDFEDGFGAYAASKSALNQMLRHMAAELRRSEQKKHETVILALHPGEVETDMADIELGWEVKGSIRPSESVSGMLKVIAEKVVDDTGTFWCWDGRSHPW</sequence>
<organism evidence="1 2">
    <name type="scientific">Hypoxylon rubiginosum</name>
    <dbReference type="NCBI Taxonomy" id="110542"/>
    <lineage>
        <taxon>Eukaryota</taxon>
        <taxon>Fungi</taxon>
        <taxon>Dikarya</taxon>
        <taxon>Ascomycota</taxon>
        <taxon>Pezizomycotina</taxon>
        <taxon>Sordariomycetes</taxon>
        <taxon>Xylariomycetidae</taxon>
        <taxon>Xylariales</taxon>
        <taxon>Hypoxylaceae</taxon>
        <taxon>Hypoxylon</taxon>
    </lineage>
</organism>
<proteinExistence type="predicted"/>
<dbReference type="EMBL" id="MU393483">
    <property type="protein sequence ID" value="KAI4864630.1"/>
    <property type="molecule type" value="Genomic_DNA"/>
</dbReference>
<keyword evidence="2" id="KW-1185">Reference proteome</keyword>
<accession>A0ACB9Z0E9</accession>
<evidence type="ECO:0000313" key="1">
    <source>
        <dbReference type="EMBL" id="KAI4864630.1"/>
    </source>
</evidence>
<evidence type="ECO:0000313" key="2">
    <source>
        <dbReference type="Proteomes" id="UP001497700"/>
    </source>
</evidence>
<gene>
    <name evidence="1" type="ORF">F4820DRAFT_422945</name>
</gene>
<reference evidence="1 2" key="1">
    <citation type="journal article" date="2022" name="New Phytol.">
        <title>Ecological generalism drives hyperdiversity of secondary metabolite gene clusters in xylarialean endophytes.</title>
        <authorList>
            <person name="Franco M.E.E."/>
            <person name="Wisecaver J.H."/>
            <person name="Arnold A.E."/>
            <person name="Ju Y.M."/>
            <person name="Slot J.C."/>
            <person name="Ahrendt S."/>
            <person name="Moore L.P."/>
            <person name="Eastman K.E."/>
            <person name="Scott K."/>
            <person name="Konkel Z."/>
            <person name="Mondo S.J."/>
            <person name="Kuo A."/>
            <person name="Hayes R.D."/>
            <person name="Haridas S."/>
            <person name="Andreopoulos B."/>
            <person name="Riley R."/>
            <person name="LaButti K."/>
            <person name="Pangilinan J."/>
            <person name="Lipzen A."/>
            <person name="Amirebrahimi M."/>
            <person name="Yan J."/>
            <person name="Adam C."/>
            <person name="Keymanesh K."/>
            <person name="Ng V."/>
            <person name="Louie K."/>
            <person name="Northen T."/>
            <person name="Drula E."/>
            <person name="Henrissat B."/>
            <person name="Hsieh H.M."/>
            <person name="Youens-Clark K."/>
            <person name="Lutzoni F."/>
            <person name="Miadlikowska J."/>
            <person name="Eastwood D.C."/>
            <person name="Hamelin R.C."/>
            <person name="Grigoriev I.V."/>
            <person name="U'Ren J.M."/>
        </authorList>
    </citation>
    <scope>NUCLEOTIDE SEQUENCE [LARGE SCALE GENOMIC DNA]</scope>
    <source>
        <strain evidence="1 2">CBS 119005</strain>
    </source>
</reference>
<name>A0ACB9Z0E9_9PEZI</name>
<protein>
    <submittedName>
        <fullName evidence="1">NAD(P)-binding protein</fullName>
    </submittedName>
</protein>
<comment type="caution">
    <text evidence="1">The sequence shown here is derived from an EMBL/GenBank/DDBJ whole genome shotgun (WGS) entry which is preliminary data.</text>
</comment>
<dbReference type="Proteomes" id="UP001497700">
    <property type="component" value="Unassembled WGS sequence"/>
</dbReference>